<dbReference type="EMBL" id="CP034210">
    <property type="protein sequence ID" value="QBZ66223.1"/>
    <property type="molecule type" value="Genomic_DNA"/>
</dbReference>
<feature type="chain" id="PRO_5020284670" evidence="1">
    <location>
        <begin position="19"/>
        <end position="147"/>
    </location>
</feature>
<keyword evidence="1" id="KW-0732">Signal</keyword>
<name>A0A4P7NUS5_PYROR</name>
<accession>A0A4P7NUS5</accession>
<gene>
    <name evidence="2" type="ORF">PoMZ_13196</name>
</gene>
<sequence length="147" mass="16754">MKFSATLFTAIATTSVQALWFVPSSHSENKHQLREYLTTPAGLKDFATEEHGVDVSKQCCERATFPEFVTILQTPELPNFLLRMLPRLLDYAVKQPALLCREQSAPDDDQLGHDNRVRDIKIRTLERGTLLKKKQAKAVLIRLGYKK</sequence>
<reference evidence="2 3" key="1">
    <citation type="journal article" date="2019" name="Mol. Biol. Evol.">
        <title>Blast fungal genomes show frequent chromosomal changes, gene gains and losses, and effector gene turnover.</title>
        <authorList>
            <person name="Gomez Luciano L.B."/>
            <person name="Jason Tsai I."/>
            <person name="Chuma I."/>
            <person name="Tosa Y."/>
            <person name="Chen Y.H."/>
            <person name="Li J.Y."/>
            <person name="Li M.Y."/>
            <person name="Jade Lu M.Y."/>
            <person name="Nakayashiki H."/>
            <person name="Li W.H."/>
        </authorList>
    </citation>
    <scope>NUCLEOTIDE SEQUENCE [LARGE SCALE GENOMIC DNA]</scope>
    <source>
        <strain evidence="2">MZ5-1-6</strain>
    </source>
</reference>
<feature type="signal peptide" evidence="1">
    <location>
        <begin position="1"/>
        <end position="18"/>
    </location>
</feature>
<dbReference type="Proteomes" id="UP000294847">
    <property type="component" value="Chromosome 7"/>
</dbReference>
<evidence type="ECO:0000313" key="2">
    <source>
        <dbReference type="EMBL" id="QBZ66223.1"/>
    </source>
</evidence>
<dbReference type="AlphaFoldDB" id="A0A4P7NUS5"/>
<organism evidence="2 3">
    <name type="scientific">Pyricularia oryzae</name>
    <name type="common">Rice blast fungus</name>
    <name type="synonym">Magnaporthe oryzae</name>
    <dbReference type="NCBI Taxonomy" id="318829"/>
    <lineage>
        <taxon>Eukaryota</taxon>
        <taxon>Fungi</taxon>
        <taxon>Dikarya</taxon>
        <taxon>Ascomycota</taxon>
        <taxon>Pezizomycotina</taxon>
        <taxon>Sordariomycetes</taxon>
        <taxon>Sordariomycetidae</taxon>
        <taxon>Magnaporthales</taxon>
        <taxon>Pyriculariaceae</taxon>
        <taxon>Pyricularia</taxon>
    </lineage>
</organism>
<evidence type="ECO:0000313" key="3">
    <source>
        <dbReference type="Proteomes" id="UP000294847"/>
    </source>
</evidence>
<protein>
    <submittedName>
        <fullName evidence="2">Uncharacterized protein</fullName>
    </submittedName>
</protein>
<evidence type="ECO:0000256" key="1">
    <source>
        <dbReference type="SAM" id="SignalP"/>
    </source>
</evidence>
<proteinExistence type="predicted"/>